<keyword evidence="4" id="KW-0204">Cytolysis</keyword>
<keyword evidence="5" id="KW-0843">Virulence</keyword>
<reference evidence="6 7" key="1">
    <citation type="submission" date="2018-02" db="EMBL/GenBank/DDBJ databases">
        <title>Discovery of a pederin family compound in a non-symbiotic bloom-forming cyanobacterium.</title>
        <authorList>
            <person name="Kust A."/>
            <person name="Mares J."/>
            <person name="Jokela J."/>
            <person name="Urajova P."/>
            <person name="Hajek J."/>
            <person name="Saurav K."/>
            <person name="Voracova K."/>
            <person name="Fewer D.P."/>
            <person name="Haapaniemi E."/>
            <person name="Permi P."/>
            <person name="Rehakova K."/>
            <person name="Sivonen K."/>
            <person name="Hrouzek P."/>
        </authorList>
    </citation>
    <scope>NUCLEOTIDE SEQUENCE [LARGE SCALE GENOMIC DNA]</scope>
    <source>
        <strain evidence="6 7">CHARLIE-1</strain>
    </source>
</reference>
<comment type="similarity">
    <text evidence="2">Belongs to the staphylococcal hemolytic protein family.</text>
</comment>
<keyword evidence="3" id="KW-0964">Secreted</keyword>
<dbReference type="Proteomes" id="UP000239589">
    <property type="component" value="Unassembled WGS sequence"/>
</dbReference>
<evidence type="ECO:0000313" key="6">
    <source>
        <dbReference type="EMBL" id="PPJ61418.1"/>
    </source>
</evidence>
<sequence length="51" mass="5248">MEYVSKLVEAISNAVSAGQSGDYAELAKSIGNIVVNGVSIAEDIAKALGYM</sequence>
<dbReference type="AlphaFoldDB" id="A0A2S6CNV0"/>
<dbReference type="GO" id="GO:0031640">
    <property type="term" value="P:killing of cells of another organism"/>
    <property type="evidence" value="ECO:0007669"/>
    <property type="project" value="UniProtKB-KW"/>
</dbReference>
<organism evidence="6 7">
    <name type="scientific">Cuspidothrix issatschenkoi CHARLIE-1</name>
    <dbReference type="NCBI Taxonomy" id="2052836"/>
    <lineage>
        <taxon>Bacteria</taxon>
        <taxon>Bacillati</taxon>
        <taxon>Cyanobacteriota</taxon>
        <taxon>Cyanophyceae</taxon>
        <taxon>Nostocales</taxon>
        <taxon>Aphanizomenonaceae</taxon>
        <taxon>Cuspidothrix</taxon>
    </lineage>
</organism>
<comment type="subcellular location">
    <subcellularLocation>
        <location evidence="1">Secreted</location>
    </subcellularLocation>
</comment>
<proteinExistence type="inferred from homology"/>
<evidence type="ECO:0000256" key="1">
    <source>
        <dbReference type="ARBA" id="ARBA00004613"/>
    </source>
</evidence>
<protein>
    <submittedName>
        <fullName evidence="6">Phenol soluble modulin beta 1</fullName>
    </submittedName>
</protein>
<keyword evidence="7" id="KW-1185">Reference proteome</keyword>
<evidence type="ECO:0000313" key="7">
    <source>
        <dbReference type="Proteomes" id="UP000239589"/>
    </source>
</evidence>
<dbReference type="GO" id="GO:0005576">
    <property type="term" value="C:extracellular region"/>
    <property type="evidence" value="ECO:0007669"/>
    <property type="project" value="UniProtKB-SubCell"/>
</dbReference>
<evidence type="ECO:0000256" key="2">
    <source>
        <dbReference type="ARBA" id="ARBA00006367"/>
    </source>
</evidence>
<dbReference type="EMBL" id="PGEM01000243">
    <property type="protein sequence ID" value="PPJ61418.1"/>
    <property type="molecule type" value="Genomic_DNA"/>
</dbReference>
<dbReference type="OrthoDB" id="531088at2"/>
<evidence type="ECO:0000256" key="4">
    <source>
        <dbReference type="ARBA" id="ARBA00022735"/>
    </source>
</evidence>
<gene>
    <name evidence="6" type="ORF">CUN59_21025</name>
</gene>
<evidence type="ECO:0000256" key="3">
    <source>
        <dbReference type="ARBA" id="ARBA00022525"/>
    </source>
</evidence>
<dbReference type="InterPro" id="IPR008846">
    <property type="entry name" value="PSMbeta"/>
</dbReference>
<accession>A0A2S6CNV0</accession>
<comment type="caution">
    <text evidence="6">The sequence shown here is derived from an EMBL/GenBank/DDBJ whole genome shotgun (WGS) entry which is preliminary data.</text>
</comment>
<keyword evidence="4" id="KW-0354">Hemolysis</keyword>
<dbReference type="Pfam" id="PF05480">
    <property type="entry name" value="PSMbeta"/>
    <property type="match status" value="1"/>
</dbReference>
<name>A0A2S6CNV0_9CYAN</name>
<evidence type="ECO:0000256" key="5">
    <source>
        <dbReference type="ARBA" id="ARBA00023026"/>
    </source>
</evidence>